<comment type="caution">
    <text evidence="2">The sequence shown here is derived from an EMBL/GenBank/DDBJ whole genome shotgun (WGS) entry which is preliminary data.</text>
</comment>
<feature type="region of interest" description="Disordered" evidence="1">
    <location>
        <begin position="168"/>
        <end position="218"/>
    </location>
</feature>
<evidence type="ECO:0000313" key="3">
    <source>
        <dbReference type="Proteomes" id="UP000321046"/>
    </source>
</evidence>
<dbReference type="RefSeq" id="WP_146976116.1">
    <property type="nucleotide sequence ID" value="NZ_VOSL01000118.1"/>
</dbReference>
<dbReference type="EMBL" id="VOSL01000118">
    <property type="protein sequence ID" value="TXD32675.1"/>
    <property type="molecule type" value="Genomic_DNA"/>
</dbReference>
<gene>
    <name evidence="2" type="ORF">FRC96_16750</name>
</gene>
<reference evidence="2 3" key="1">
    <citation type="submission" date="2019-08" db="EMBL/GenBank/DDBJ databases">
        <title>Bradymonadales sp. TMQ2.</title>
        <authorList>
            <person name="Liang Q."/>
        </authorList>
    </citation>
    <scope>NUCLEOTIDE SEQUENCE [LARGE SCALE GENOMIC DNA]</scope>
    <source>
        <strain evidence="2 3">TMQ2</strain>
    </source>
</reference>
<protein>
    <submittedName>
        <fullName evidence="2">Uncharacterized protein</fullName>
    </submittedName>
</protein>
<feature type="compositionally biased region" description="Acidic residues" evidence="1">
    <location>
        <begin position="201"/>
        <end position="211"/>
    </location>
</feature>
<organism evidence="2 3">
    <name type="scientific">Lujinxingia vulgaris</name>
    <dbReference type="NCBI Taxonomy" id="2600176"/>
    <lineage>
        <taxon>Bacteria</taxon>
        <taxon>Deltaproteobacteria</taxon>
        <taxon>Bradymonadales</taxon>
        <taxon>Lujinxingiaceae</taxon>
        <taxon>Lujinxingia</taxon>
    </lineage>
</organism>
<name>A0A5C6X2T6_9DELT</name>
<dbReference type="AlphaFoldDB" id="A0A5C6X2T6"/>
<dbReference type="Proteomes" id="UP000321046">
    <property type="component" value="Unassembled WGS sequence"/>
</dbReference>
<proteinExistence type="predicted"/>
<evidence type="ECO:0000313" key="2">
    <source>
        <dbReference type="EMBL" id="TXD32675.1"/>
    </source>
</evidence>
<sequence length="218" mass="22314">MADRLEKGLKLLGRKARRVARRATGEASLRALRTSVVNTRQGAAQTASMVAHAPMVQSARFVITSGPIKDLALICGRAGVAGAVVDGALGGMNAMRAMSQGRIDGKQAVIHAGSEAGCGFLTSSSGTAGTLAAYMITGTMGPAALVAGMGASLGARYLYRQVVGETLPPEEASASDAADDPAREARDQPEPPSVSPSAKNDDDDTPGDVMEDIGPRKH</sequence>
<feature type="compositionally biased region" description="Basic and acidic residues" evidence="1">
    <location>
        <begin position="180"/>
        <end position="189"/>
    </location>
</feature>
<evidence type="ECO:0000256" key="1">
    <source>
        <dbReference type="SAM" id="MobiDB-lite"/>
    </source>
</evidence>
<accession>A0A5C6X2T6</accession>
<dbReference type="OrthoDB" id="5511896at2"/>